<dbReference type="OrthoDB" id="194358at2759"/>
<keyword evidence="5" id="KW-1185">Reference proteome</keyword>
<feature type="compositionally biased region" description="Basic and acidic residues" evidence="2">
    <location>
        <begin position="26"/>
        <end position="37"/>
    </location>
</feature>
<dbReference type="PANTHER" id="PTHR10039">
    <property type="entry name" value="AMELOGENIN"/>
    <property type="match status" value="1"/>
</dbReference>
<dbReference type="EMBL" id="MU153286">
    <property type="protein sequence ID" value="KAF9439838.1"/>
    <property type="molecule type" value="Genomic_DNA"/>
</dbReference>
<dbReference type="InterPro" id="IPR056884">
    <property type="entry name" value="NPHP3-like_N"/>
</dbReference>
<dbReference type="Proteomes" id="UP000807342">
    <property type="component" value="Unassembled WGS sequence"/>
</dbReference>
<evidence type="ECO:0000313" key="5">
    <source>
        <dbReference type="Proteomes" id="UP000807342"/>
    </source>
</evidence>
<feature type="compositionally biased region" description="Polar residues" evidence="2">
    <location>
        <begin position="71"/>
        <end position="87"/>
    </location>
</feature>
<accession>A0A9P6BVS2</accession>
<gene>
    <name evidence="4" type="ORF">P691DRAFT_780185</name>
</gene>
<dbReference type="Gene3D" id="3.40.50.300">
    <property type="entry name" value="P-loop containing nucleotide triphosphate hydrolases"/>
    <property type="match status" value="1"/>
</dbReference>
<protein>
    <recommendedName>
        <fullName evidence="3">Nephrocystin 3-like N-terminal domain-containing protein</fullName>
    </recommendedName>
</protein>
<feature type="domain" description="Nephrocystin 3-like N-terminal" evidence="3">
    <location>
        <begin position="252"/>
        <end position="409"/>
    </location>
</feature>
<feature type="compositionally biased region" description="Polar residues" evidence="2">
    <location>
        <begin position="123"/>
        <end position="137"/>
    </location>
</feature>
<organism evidence="4 5">
    <name type="scientific">Macrolepiota fuliginosa MF-IS2</name>
    <dbReference type="NCBI Taxonomy" id="1400762"/>
    <lineage>
        <taxon>Eukaryota</taxon>
        <taxon>Fungi</taxon>
        <taxon>Dikarya</taxon>
        <taxon>Basidiomycota</taxon>
        <taxon>Agaricomycotina</taxon>
        <taxon>Agaricomycetes</taxon>
        <taxon>Agaricomycetidae</taxon>
        <taxon>Agaricales</taxon>
        <taxon>Agaricineae</taxon>
        <taxon>Agaricaceae</taxon>
        <taxon>Macrolepiota</taxon>
    </lineage>
</organism>
<evidence type="ECO:0000313" key="4">
    <source>
        <dbReference type="EMBL" id="KAF9439838.1"/>
    </source>
</evidence>
<reference evidence="4" key="1">
    <citation type="submission" date="2020-11" db="EMBL/GenBank/DDBJ databases">
        <authorList>
            <consortium name="DOE Joint Genome Institute"/>
            <person name="Ahrendt S."/>
            <person name="Riley R."/>
            <person name="Andreopoulos W."/>
            <person name="Labutti K."/>
            <person name="Pangilinan J."/>
            <person name="Ruiz-Duenas F.J."/>
            <person name="Barrasa J.M."/>
            <person name="Sanchez-Garcia M."/>
            <person name="Camarero S."/>
            <person name="Miyauchi S."/>
            <person name="Serrano A."/>
            <person name="Linde D."/>
            <person name="Babiker R."/>
            <person name="Drula E."/>
            <person name="Ayuso-Fernandez I."/>
            <person name="Pacheco R."/>
            <person name="Padilla G."/>
            <person name="Ferreira P."/>
            <person name="Barriuso J."/>
            <person name="Kellner H."/>
            <person name="Castanera R."/>
            <person name="Alfaro M."/>
            <person name="Ramirez L."/>
            <person name="Pisabarro A.G."/>
            <person name="Kuo A."/>
            <person name="Tritt A."/>
            <person name="Lipzen A."/>
            <person name="He G."/>
            <person name="Yan M."/>
            <person name="Ng V."/>
            <person name="Cullen D."/>
            <person name="Martin F."/>
            <person name="Rosso M.-N."/>
            <person name="Henrissat B."/>
            <person name="Hibbett D."/>
            <person name="Martinez A.T."/>
            <person name="Grigoriev I.V."/>
        </authorList>
    </citation>
    <scope>NUCLEOTIDE SEQUENCE</scope>
    <source>
        <strain evidence="4">MF-IS2</strain>
    </source>
</reference>
<feature type="compositionally biased region" description="Basic and acidic residues" evidence="2">
    <location>
        <begin position="146"/>
        <end position="163"/>
    </location>
</feature>
<feature type="region of interest" description="Disordered" evidence="2">
    <location>
        <begin position="1"/>
        <end position="180"/>
    </location>
</feature>
<dbReference type="SUPFAM" id="SSF52540">
    <property type="entry name" value="P-loop containing nucleoside triphosphate hydrolases"/>
    <property type="match status" value="1"/>
</dbReference>
<name>A0A9P6BVS2_9AGAR</name>
<proteinExistence type="predicted"/>
<dbReference type="Pfam" id="PF24883">
    <property type="entry name" value="NPHP3_N"/>
    <property type="match status" value="1"/>
</dbReference>
<evidence type="ECO:0000256" key="1">
    <source>
        <dbReference type="ARBA" id="ARBA00022737"/>
    </source>
</evidence>
<sequence length="462" mass="50997">MSIVFGKSSRHTCNPSPGVAGSSNENRVEGHDPDTGQKVKPSIGARFKRLFKGDAKTTTVHSSAKDGRPQNVDQPSRPPSITVSSSGGAEIPNTRKTRHSKSVGTDSTINPPIAGRLVPSDQPRATSGTRLASSELMSDSEGGAESVDRCEDTTPRVDRRPADMDQVSGPSRPVVRSSTGAGFFSNASSTVVNRSTMIDQSHTTHIVNNLIQGKTVLEILYQAMTKGADVDSSARWPLPKCYPGTRVKLTTAIQDWFLHDTRKWNCLWLSGPAGAGKSAVAQTVAEFAIDKGILGAAYFFSRSNGRYKYMEIFVTLAYQLAIRFPGYQPLITAMLVAEPDILEKTPRVQFRRLIVDQLLLLSHERTRIIILDGLDECDGEDAQLEIIELINNLLHSSTSLPIIWVICSRPESHLKRIFAQTDHPIQCWRDFLPIDSEESRRDTEIFIRGRFKEIHRRYGGGI</sequence>
<dbReference type="AlphaFoldDB" id="A0A9P6BVS2"/>
<feature type="compositionally biased region" description="Low complexity" evidence="2">
    <location>
        <begin position="167"/>
        <end position="178"/>
    </location>
</feature>
<evidence type="ECO:0000256" key="2">
    <source>
        <dbReference type="SAM" id="MobiDB-lite"/>
    </source>
</evidence>
<comment type="caution">
    <text evidence="4">The sequence shown here is derived from an EMBL/GenBank/DDBJ whole genome shotgun (WGS) entry which is preliminary data.</text>
</comment>
<keyword evidence="1" id="KW-0677">Repeat</keyword>
<feature type="compositionally biased region" description="Polar residues" evidence="2">
    <location>
        <begin position="11"/>
        <end position="25"/>
    </location>
</feature>
<dbReference type="InterPro" id="IPR027417">
    <property type="entry name" value="P-loop_NTPase"/>
</dbReference>
<dbReference type="PANTHER" id="PTHR10039:SF14">
    <property type="entry name" value="NACHT DOMAIN-CONTAINING PROTEIN"/>
    <property type="match status" value="1"/>
</dbReference>
<evidence type="ECO:0000259" key="3">
    <source>
        <dbReference type="Pfam" id="PF24883"/>
    </source>
</evidence>